<comment type="caution">
    <text evidence="2">The sequence shown here is derived from an EMBL/GenBank/DDBJ whole genome shotgun (WGS) entry which is preliminary data.</text>
</comment>
<dbReference type="EMBL" id="JAUPBM010000060">
    <property type="protein sequence ID" value="MDO7020336.1"/>
    <property type="molecule type" value="Genomic_DNA"/>
</dbReference>
<keyword evidence="1" id="KW-1133">Transmembrane helix</keyword>
<organism evidence="2 3">
    <name type="scientific">Brachyspira innocens</name>
    <dbReference type="NCBI Taxonomy" id="13264"/>
    <lineage>
        <taxon>Bacteria</taxon>
        <taxon>Pseudomonadati</taxon>
        <taxon>Spirochaetota</taxon>
        <taxon>Spirochaetia</taxon>
        <taxon>Brachyspirales</taxon>
        <taxon>Brachyspiraceae</taxon>
        <taxon>Brachyspira</taxon>
    </lineage>
</organism>
<feature type="transmembrane region" description="Helical" evidence="1">
    <location>
        <begin position="44"/>
        <end position="61"/>
    </location>
</feature>
<keyword evidence="1" id="KW-0472">Membrane</keyword>
<keyword evidence="3" id="KW-1185">Reference proteome</keyword>
<proteinExistence type="predicted"/>
<dbReference type="Proteomes" id="UP001175147">
    <property type="component" value="Unassembled WGS sequence"/>
</dbReference>
<name>A0ABT8YWR3_9SPIR</name>
<accession>A0ABT8YWR3</accession>
<sequence>KTFGDILSIELSSLYSDNGQNWVKAFICTVLFPTVFFTLSYNIYNIPIFIFILISFIFIPLCDNTKITKYIFISMFIYLILFIPMQNHIFSILIDIDNKNFIKELLSYITPTNFNQIVSDKINESYIYKDHTIIRAINYFLGKIAFWYGSVQTVTAFRKFAKGA</sequence>
<evidence type="ECO:0000313" key="3">
    <source>
        <dbReference type="Proteomes" id="UP001175147"/>
    </source>
</evidence>
<keyword evidence="1" id="KW-0812">Transmembrane</keyword>
<evidence type="ECO:0000313" key="2">
    <source>
        <dbReference type="EMBL" id="MDO7020336.1"/>
    </source>
</evidence>
<evidence type="ECO:0000256" key="1">
    <source>
        <dbReference type="SAM" id="Phobius"/>
    </source>
</evidence>
<feature type="non-terminal residue" evidence="2">
    <location>
        <position position="1"/>
    </location>
</feature>
<feature type="transmembrane region" description="Helical" evidence="1">
    <location>
        <begin position="67"/>
        <end position="85"/>
    </location>
</feature>
<gene>
    <name evidence="2" type="ORF">Q5M86_06075</name>
</gene>
<reference evidence="2" key="1">
    <citation type="submission" date="2023-07" db="EMBL/GenBank/DDBJ databases">
        <title>Mucosal microbiota of week-old chicken and adult hens.</title>
        <authorList>
            <person name="Volf J."/>
            <person name="Karasova D."/>
            <person name="Crhanova M."/>
            <person name="Faldynova M."/>
            <person name="Prikrylova H."/>
            <person name="Zeman M."/>
            <person name="Babak V."/>
            <person name="Rajova J."/>
            <person name="Rychlik I."/>
        </authorList>
    </citation>
    <scope>NUCLEOTIDE SEQUENCE</scope>
    <source>
        <strain evidence="2">ET902</strain>
    </source>
</reference>
<protein>
    <submittedName>
        <fullName evidence="2">Uncharacterized protein</fullName>
    </submittedName>
</protein>